<keyword evidence="1" id="KW-0614">Plasmid</keyword>
<reference evidence="2" key="1">
    <citation type="journal article" date="2008" name="PLoS ONE">
        <title>Survival in nuclear waste, extreme resistance, and potential applications gleaned from the genome sequence of Kineococcus radiotolerans SRS30216.</title>
        <authorList>
            <person name="Bagwell C.E."/>
            <person name="Bhat S."/>
            <person name="Hawkins G.M."/>
            <person name="Smith B.W."/>
            <person name="Biswas T."/>
            <person name="Hoover T.R."/>
            <person name="Saunders E."/>
            <person name="Han C.S."/>
            <person name="Tsodikov O.V."/>
            <person name="Shimkets L.J."/>
        </authorList>
    </citation>
    <scope>NUCLEOTIDE SEQUENCE [LARGE SCALE GENOMIC DNA]</scope>
    <source>
        <strain evidence="2">ATCC BAA-149 / DSM 14245 / SRS30216</strain>
    </source>
</reference>
<dbReference type="AlphaFoldDB" id="A6WH49"/>
<keyword evidence="2" id="KW-1185">Reference proteome</keyword>
<evidence type="ECO:0000313" key="2">
    <source>
        <dbReference type="Proteomes" id="UP000001116"/>
    </source>
</evidence>
<dbReference type="RefSeq" id="WP_012001884.1">
    <property type="nucleotide sequence ID" value="NC_009806.1"/>
</dbReference>
<protein>
    <submittedName>
        <fullName evidence="1">Uncharacterized protein</fullName>
    </submittedName>
</protein>
<dbReference type="KEGG" id="kra:Krad_4680"/>
<accession>A6WH49</accession>
<geneLocation type="plasmid" evidence="1 2">
    <name>pKRAD01</name>
</geneLocation>
<gene>
    <name evidence="1" type="ordered locus">Krad_4680</name>
</gene>
<organism evidence="1 2">
    <name type="scientific">Kineococcus radiotolerans (strain ATCC BAA-149 / DSM 14245 / SRS30216)</name>
    <dbReference type="NCBI Taxonomy" id="266940"/>
    <lineage>
        <taxon>Bacteria</taxon>
        <taxon>Bacillati</taxon>
        <taxon>Actinomycetota</taxon>
        <taxon>Actinomycetes</taxon>
        <taxon>Kineosporiales</taxon>
        <taxon>Kineosporiaceae</taxon>
        <taxon>Kineococcus</taxon>
    </lineage>
</organism>
<name>A6WH49_KINRD</name>
<sequence>MFDALDVANRRADGSRVIRVTAEQAELVTEYAETLYTAAKDDADPGTRLPDQNAAGAVLTACRRIVQAAII</sequence>
<dbReference type="Proteomes" id="UP000001116">
    <property type="component" value="Plasmid pKRAD01"/>
</dbReference>
<proteinExistence type="predicted"/>
<dbReference type="EMBL" id="CP000751">
    <property type="protein sequence ID" value="ABS06138.1"/>
    <property type="molecule type" value="Genomic_DNA"/>
</dbReference>
<evidence type="ECO:0000313" key="1">
    <source>
        <dbReference type="EMBL" id="ABS06138.1"/>
    </source>
</evidence>
<dbReference type="HOGENOM" id="CLU_2734674_0_0_11"/>